<protein>
    <recommendedName>
        <fullName evidence="2">HNHc domain containing protein</fullName>
    </recommendedName>
</protein>
<reference evidence="1" key="1">
    <citation type="submission" date="2020-04" db="EMBL/GenBank/DDBJ databases">
        <authorList>
            <person name="Chiriac C."/>
            <person name="Salcher M."/>
            <person name="Ghai R."/>
            <person name="Kavagutti S V."/>
        </authorList>
    </citation>
    <scope>NUCLEOTIDE SEQUENCE</scope>
</reference>
<gene>
    <name evidence="1" type="ORF">UFOVP785_3</name>
</gene>
<name>A0A6J5NXE0_9CAUD</name>
<accession>A0A6J5NXE0</accession>
<sequence>MSVKYHDVNPLGGDRKHVSIGLEYTKLKTEIALDIQCPSKIAESLPKPLIAFLEGLATSDAGPTVKRSKDWAKLAKKLIDAHPYCSLCGNKNRQVLIPHHITPVWIDPKQELDEDNIIILCEKSEVLSGLNCHLTAAHLGNFRLWNPRIREVCEDILPMAFRMGEKK</sequence>
<evidence type="ECO:0008006" key="2">
    <source>
        <dbReference type="Google" id="ProtNLM"/>
    </source>
</evidence>
<dbReference type="EMBL" id="LR796736">
    <property type="protein sequence ID" value="CAB4161941.1"/>
    <property type="molecule type" value="Genomic_DNA"/>
</dbReference>
<proteinExistence type="predicted"/>
<evidence type="ECO:0000313" key="1">
    <source>
        <dbReference type="EMBL" id="CAB4161941.1"/>
    </source>
</evidence>
<organism evidence="1">
    <name type="scientific">uncultured Caudovirales phage</name>
    <dbReference type="NCBI Taxonomy" id="2100421"/>
    <lineage>
        <taxon>Viruses</taxon>
        <taxon>Duplodnaviria</taxon>
        <taxon>Heunggongvirae</taxon>
        <taxon>Uroviricota</taxon>
        <taxon>Caudoviricetes</taxon>
        <taxon>Peduoviridae</taxon>
        <taxon>Maltschvirus</taxon>
        <taxon>Maltschvirus maltsch</taxon>
    </lineage>
</organism>